<dbReference type="AlphaFoldDB" id="A0ABD1Y5K3"/>
<keyword evidence="2" id="KW-1185">Reference proteome</keyword>
<comment type="caution">
    <text evidence="1">The sequence shown here is derived from an EMBL/GenBank/DDBJ whole genome shotgun (WGS) entry which is preliminary data.</text>
</comment>
<evidence type="ECO:0000313" key="1">
    <source>
        <dbReference type="EMBL" id="KAL2622047.1"/>
    </source>
</evidence>
<dbReference type="EMBL" id="JBHFFA010000006">
    <property type="protein sequence ID" value="KAL2622047.1"/>
    <property type="molecule type" value="Genomic_DNA"/>
</dbReference>
<accession>A0ABD1Y5K3</accession>
<evidence type="ECO:0000313" key="2">
    <source>
        <dbReference type="Proteomes" id="UP001605036"/>
    </source>
</evidence>
<gene>
    <name evidence="1" type="ORF">R1flu_002252</name>
</gene>
<sequence length="76" mass="8682">MLWTRVLIGRPTRTISAFRTFSMCWLKIYRKRFPGYSTLVEGEESQGVARSIISKALNIIRELGTQNSCSASLVRE</sequence>
<name>A0ABD1Y5K3_9MARC</name>
<reference evidence="1 2" key="1">
    <citation type="submission" date="2024-09" db="EMBL/GenBank/DDBJ databases">
        <title>Chromosome-scale assembly of Riccia fluitans.</title>
        <authorList>
            <person name="Paukszto L."/>
            <person name="Sawicki J."/>
            <person name="Karawczyk K."/>
            <person name="Piernik-Szablinska J."/>
            <person name="Szczecinska M."/>
            <person name="Mazdziarz M."/>
        </authorList>
    </citation>
    <scope>NUCLEOTIDE SEQUENCE [LARGE SCALE GENOMIC DNA]</scope>
    <source>
        <strain evidence="1">Rf_01</strain>
        <tissue evidence="1">Aerial parts of the thallus</tissue>
    </source>
</reference>
<protein>
    <submittedName>
        <fullName evidence="1">Uncharacterized protein</fullName>
    </submittedName>
</protein>
<organism evidence="1 2">
    <name type="scientific">Riccia fluitans</name>
    <dbReference type="NCBI Taxonomy" id="41844"/>
    <lineage>
        <taxon>Eukaryota</taxon>
        <taxon>Viridiplantae</taxon>
        <taxon>Streptophyta</taxon>
        <taxon>Embryophyta</taxon>
        <taxon>Marchantiophyta</taxon>
        <taxon>Marchantiopsida</taxon>
        <taxon>Marchantiidae</taxon>
        <taxon>Marchantiales</taxon>
        <taxon>Ricciaceae</taxon>
        <taxon>Riccia</taxon>
    </lineage>
</organism>
<proteinExistence type="predicted"/>
<dbReference type="Proteomes" id="UP001605036">
    <property type="component" value="Unassembled WGS sequence"/>
</dbReference>